<dbReference type="Gene3D" id="3.40.50.720">
    <property type="entry name" value="NAD(P)-binding Rossmann-like Domain"/>
    <property type="match status" value="1"/>
</dbReference>
<feature type="domain" description="RCK N-terminal" evidence="3">
    <location>
        <begin position="115"/>
        <end position="236"/>
    </location>
</feature>
<evidence type="ECO:0000313" key="5">
    <source>
        <dbReference type="EMBL" id="SHH23179.1"/>
    </source>
</evidence>
<proteinExistence type="predicted"/>
<dbReference type="EMBL" id="FQXN01000001">
    <property type="protein sequence ID" value="SHH23179.1"/>
    <property type="molecule type" value="Genomic_DNA"/>
</dbReference>
<feature type="transmembrane region" description="Helical" evidence="2">
    <location>
        <begin position="39"/>
        <end position="57"/>
    </location>
</feature>
<name>A0A1M5RAS9_9BACT</name>
<keyword evidence="5" id="KW-0407">Ion channel</keyword>
<gene>
    <name evidence="5" type="ORF">SAMN02745199_0424</name>
</gene>
<dbReference type="GO" id="GO:0006813">
    <property type="term" value="P:potassium ion transport"/>
    <property type="evidence" value="ECO:0007669"/>
    <property type="project" value="InterPro"/>
</dbReference>
<feature type="domain" description="RCK C-terminal" evidence="4">
    <location>
        <begin position="258"/>
        <end position="342"/>
    </location>
</feature>
<reference evidence="6" key="1">
    <citation type="submission" date="2016-11" db="EMBL/GenBank/DDBJ databases">
        <authorList>
            <person name="Varghese N."/>
            <person name="Submissions S."/>
        </authorList>
    </citation>
    <scope>NUCLEOTIDE SEQUENCE [LARGE SCALE GENOMIC DNA]</scope>
    <source>
        <strain evidence="6">DSM 15807</strain>
    </source>
</reference>
<dbReference type="InterPro" id="IPR050721">
    <property type="entry name" value="Trk_Ktr_HKT_K-transport"/>
</dbReference>
<dbReference type="PANTHER" id="PTHR43833">
    <property type="entry name" value="POTASSIUM CHANNEL PROTEIN 2-RELATED-RELATED"/>
    <property type="match status" value="1"/>
</dbReference>
<comment type="subcellular location">
    <subcellularLocation>
        <location evidence="1">Cell membrane</location>
        <topology evidence="1">Multi-pass membrane protein</topology>
    </subcellularLocation>
</comment>
<evidence type="ECO:0000259" key="4">
    <source>
        <dbReference type="PROSITE" id="PS51202"/>
    </source>
</evidence>
<dbReference type="SUPFAM" id="SSF81324">
    <property type="entry name" value="Voltage-gated potassium channels"/>
    <property type="match status" value="1"/>
</dbReference>
<organism evidence="5 6">
    <name type="scientific">Thermosipho atlanticus DSM 15807</name>
    <dbReference type="NCBI Taxonomy" id="1123380"/>
    <lineage>
        <taxon>Bacteria</taxon>
        <taxon>Thermotogati</taxon>
        <taxon>Thermotogota</taxon>
        <taxon>Thermotogae</taxon>
        <taxon>Thermotogales</taxon>
        <taxon>Fervidobacteriaceae</taxon>
        <taxon>Thermosipho</taxon>
    </lineage>
</organism>
<keyword evidence="2" id="KW-1133">Transmembrane helix</keyword>
<evidence type="ECO:0000256" key="2">
    <source>
        <dbReference type="SAM" id="Phobius"/>
    </source>
</evidence>
<dbReference type="Pfam" id="PF02254">
    <property type="entry name" value="TrkA_N"/>
    <property type="match status" value="1"/>
</dbReference>
<protein>
    <submittedName>
        <fullName evidence="5">Voltage-gated potassium channel</fullName>
    </submittedName>
</protein>
<dbReference type="PROSITE" id="PS51201">
    <property type="entry name" value="RCK_N"/>
    <property type="match status" value="1"/>
</dbReference>
<dbReference type="Pfam" id="PF07885">
    <property type="entry name" value="Ion_trans_2"/>
    <property type="match status" value="1"/>
</dbReference>
<dbReference type="OrthoDB" id="9785285at2"/>
<dbReference type="Gene3D" id="1.10.287.70">
    <property type="match status" value="1"/>
</dbReference>
<sequence length="342" mass="37851">MSKNNLLGKVIVKQIVILTVLVILILVLGISYYHFFEGLSIVDAFFFTTITISTVGYNLPDNLSTIGKIVTSIMIFSGISVVLYGVTTITAIIVEGKLRDFLKRRKIEKMIEKLKDHVIVVGAGKTGEYVIGELINEREKFVIIDNDEERINKVLNIYKDTTIPFVLGDATEEETLINAGVKKAKALITTLPEDSVNVFVVLSARTLNSDLTIISKVTDTSSIQKLKYAGATTVVAADQIAGTRMARLTTRPHAVNFLDIVAFGNESYRIEELEVVRESYIVDKTIGELNLAKNFNIMVLGINREGSILFAPTGDSIIRANDKLIILGSQESIEQFREFAKL</sequence>
<dbReference type="InterPro" id="IPR036291">
    <property type="entry name" value="NAD(P)-bd_dom_sf"/>
</dbReference>
<dbReference type="InterPro" id="IPR006037">
    <property type="entry name" value="RCK_C"/>
</dbReference>
<keyword evidence="5" id="KW-0406">Ion transport</keyword>
<dbReference type="InterPro" id="IPR036721">
    <property type="entry name" value="RCK_C_sf"/>
</dbReference>
<dbReference type="SUPFAM" id="SSF116726">
    <property type="entry name" value="TrkA C-terminal domain-like"/>
    <property type="match status" value="1"/>
</dbReference>
<dbReference type="Pfam" id="PF02080">
    <property type="entry name" value="TrkA_C"/>
    <property type="match status" value="1"/>
</dbReference>
<keyword evidence="2" id="KW-0812">Transmembrane</keyword>
<keyword evidence="6" id="KW-1185">Reference proteome</keyword>
<dbReference type="Gene3D" id="3.30.70.1450">
    <property type="entry name" value="Regulator of K+ conductance, C-terminal domain"/>
    <property type="match status" value="1"/>
</dbReference>
<accession>A0A1M5RAS9</accession>
<dbReference type="STRING" id="1123380.SAMN02745199_0424"/>
<dbReference type="GO" id="GO:0005886">
    <property type="term" value="C:plasma membrane"/>
    <property type="evidence" value="ECO:0007669"/>
    <property type="project" value="UniProtKB-SubCell"/>
</dbReference>
<dbReference type="AlphaFoldDB" id="A0A1M5RAS9"/>
<dbReference type="SUPFAM" id="SSF51735">
    <property type="entry name" value="NAD(P)-binding Rossmann-fold domains"/>
    <property type="match status" value="1"/>
</dbReference>
<dbReference type="Proteomes" id="UP000242592">
    <property type="component" value="Unassembled WGS sequence"/>
</dbReference>
<feature type="transmembrane region" description="Helical" evidence="2">
    <location>
        <begin position="69"/>
        <end position="94"/>
    </location>
</feature>
<dbReference type="PROSITE" id="PS51202">
    <property type="entry name" value="RCK_C"/>
    <property type="match status" value="1"/>
</dbReference>
<feature type="transmembrane region" description="Helical" evidence="2">
    <location>
        <begin position="12"/>
        <end position="33"/>
    </location>
</feature>
<evidence type="ECO:0000313" key="6">
    <source>
        <dbReference type="Proteomes" id="UP000242592"/>
    </source>
</evidence>
<evidence type="ECO:0000256" key="1">
    <source>
        <dbReference type="ARBA" id="ARBA00004651"/>
    </source>
</evidence>
<keyword evidence="2" id="KW-0472">Membrane</keyword>
<evidence type="ECO:0000259" key="3">
    <source>
        <dbReference type="PROSITE" id="PS51201"/>
    </source>
</evidence>
<dbReference type="PANTHER" id="PTHR43833:SF9">
    <property type="entry name" value="POTASSIUM CHANNEL PROTEIN YUGO-RELATED"/>
    <property type="match status" value="1"/>
</dbReference>
<dbReference type="GO" id="GO:0008324">
    <property type="term" value="F:monoatomic cation transmembrane transporter activity"/>
    <property type="evidence" value="ECO:0007669"/>
    <property type="project" value="InterPro"/>
</dbReference>
<keyword evidence="5" id="KW-0813">Transport</keyword>
<dbReference type="InterPro" id="IPR013099">
    <property type="entry name" value="K_chnl_dom"/>
</dbReference>
<dbReference type="InterPro" id="IPR003148">
    <property type="entry name" value="RCK_N"/>
</dbReference>